<evidence type="ECO:0000313" key="3">
    <source>
        <dbReference type="EMBL" id="ORX89139.1"/>
    </source>
</evidence>
<sequence>MKFIATTGLLVLALSQLTSAVYLNEGIDEVQASDEFNFNSIVKSLGKRIASKVFANLGTGLGKILDGSGIGGTFGGRGHGSIEGKRGQGFGAGFAGNFRGRGAGNFKDILGGEIKGGGRGSGGLGFGKKYKEGLKVYEPKASDKPEDYKEGLEWVKGGEGGANGESAKDKKEVTSAKEDASEVYA</sequence>
<proteinExistence type="predicted"/>
<gene>
    <name evidence="3" type="ORF">K493DRAFT_306016</name>
</gene>
<keyword evidence="2" id="KW-0732">Signal</keyword>
<feature type="compositionally biased region" description="Basic and acidic residues" evidence="1">
    <location>
        <begin position="166"/>
        <end position="185"/>
    </location>
</feature>
<keyword evidence="4" id="KW-1185">Reference proteome</keyword>
<comment type="caution">
    <text evidence="3">The sequence shown here is derived from an EMBL/GenBank/DDBJ whole genome shotgun (WGS) entry which is preliminary data.</text>
</comment>
<reference evidence="3 4" key="1">
    <citation type="submission" date="2016-07" db="EMBL/GenBank/DDBJ databases">
        <title>Pervasive Adenine N6-methylation of Active Genes in Fungi.</title>
        <authorList>
            <consortium name="DOE Joint Genome Institute"/>
            <person name="Mondo S.J."/>
            <person name="Dannebaum R.O."/>
            <person name="Kuo R.C."/>
            <person name="Labutti K."/>
            <person name="Haridas S."/>
            <person name="Kuo A."/>
            <person name="Salamov A."/>
            <person name="Ahrendt S.R."/>
            <person name="Lipzen A."/>
            <person name="Sullivan W."/>
            <person name="Andreopoulos W.B."/>
            <person name="Clum A."/>
            <person name="Lindquist E."/>
            <person name="Daum C."/>
            <person name="Ramamoorthy G.K."/>
            <person name="Gryganskyi A."/>
            <person name="Culley D."/>
            <person name="Magnuson J.K."/>
            <person name="James T.Y."/>
            <person name="O'Malley M.A."/>
            <person name="Stajich J.E."/>
            <person name="Spatafora J.W."/>
            <person name="Visel A."/>
            <person name="Grigoriev I.V."/>
        </authorList>
    </citation>
    <scope>NUCLEOTIDE SEQUENCE [LARGE SCALE GENOMIC DNA]</scope>
    <source>
        <strain evidence="3 4">CBS 931.73</strain>
    </source>
</reference>
<name>A0A1Y1XTP4_9FUNG</name>
<protein>
    <submittedName>
        <fullName evidence="3">Uncharacterized protein</fullName>
    </submittedName>
</protein>
<feature type="compositionally biased region" description="Basic and acidic residues" evidence="1">
    <location>
        <begin position="141"/>
        <end position="153"/>
    </location>
</feature>
<dbReference type="InParanoid" id="A0A1Y1XTP4"/>
<organism evidence="3 4">
    <name type="scientific">Basidiobolus meristosporus CBS 931.73</name>
    <dbReference type="NCBI Taxonomy" id="1314790"/>
    <lineage>
        <taxon>Eukaryota</taxon>
        <taxon>Fungi</taxon>
        <taxon>Fungi incertae sedis</taxon>
        <taxon>Zoopagomycota</taxon>
        <taxon>Entomophthoromycotina</taxon>
        <taxon>Basidiobolomycetes</taxon>
        <taxon>Basidiobolales</taxon>
        <taxon>Basidiobolaceae</taxon>
        <taxon>Basidiobolus</taxon>
    </lineage>
</organism>
<feature type="region of interest" description="Disordered" evidence="1">
    <location>
        <begin position="141"/>
        <end position="185"/>
    </location>
</feature>
<dbReference type="EMBL" id="MCFE01000472">
    <property type="protein sequence ID" value="ORX89139.1"/>
    <property type="molecule type" value="Genomic_DNA"/>
</dbReference>
<dbReference type="AlphaFoldDB" id="A0A1Y1XTP4"/>
<dbReference type="Proteomes" id="UP000193498">
    <property type="component" value="Unassembled WGS sequence"/>
</dbReference>
<evidence type="ECO:0000256" key="1">
    <source>
        <dbReference type="SAM" id="MobiDB-lite"/>
    </source>
</evidence>
<feature type="signal peptide" evidence="2">
    <location>
        <begin position="1"/>
        <end position="20"/>
    </location>
</feature>
<accession>A0A1Y1XTP4</accession>
<evidence type="ECO:0000313" key="4">
    <source>
        <dbReference type="Proteomes" id="UP000193498"/>
    </source>
</evidence>
<evidence type="ECO:0000256" key="2">
    <source>
        <dbReference type="SAM" id="SignalP"/>
    </source>
</evidence>
<feature type="chain" id="PRO_5012349990" evidence="2">
    <location>
        <begin position="21"/>
        <end position="185"/>
    </location>
</feature>